<dbReference type="GO" id="GO:0006281">
    <property type="term" value="P:DNA repair"/>
    <property type="evidence" value="ECO:0007669"/>
    <property type="project" value="InterPro"/>
</dbReference>
<dbReference type="EMBL" id="OOIN01000005">
    <property type="protein sequence ID" value="SPO23083.1"/>
    <property type="molecule type" value="Genomic_DNA"/>
</dbReference>
<dbReference type="GO" id="GO:0003689">
    <property type="term" value="F:DNA clamp loader activity"/>
    <property type="evidence" value="ECO:0007669"/>
    <property type="project" value="TreeGrafter"/>
</dbReference>
<dbReference type="Gene3D" id="3.40.50.300">
    <property type="entry name" value="P-loop containing nucleotide triphosphate hydrolases"/>
    <property type="match status" value="1"/>
</dbReference>
<feature type="region of interest" description="Disordered" evidence="8">
    <location>
        <begin position="744"/>
        <end position="791"/>
    </location>
</feature>
<evidence type="ECO:0000256" key="8">
    <source>
        <dbReference type="SAM" id="MobiDB-lite"/>
    </source>
</evidence>
<sequence>MPPKQTRSFSRSLSNNSTASTSSSSKGKLKQNKLDFSFHSTSSLAKPFGSRPLSSTPSFGLPGAALVSPTPLPALEKGKQKQQHTISSRADKIDGQEDNEDGASLWSESLAPRSSDELAVHPKKVAQVKGWLAEAFSSQPALARHRKVLALTGPAGAGKSATVRALAAASDLDFDILEWHNDQSTFDPSAPGPSFIERFTDFISKAAKFPTLDLEPTGTEASSSHLTLDSAPLTRRNRIVLLEDLPNLQHLPTKQLFQASIEQYIQQSVQLSSRGFPNVPIVLIVTESTPREDEDRWAGDSTGNTWRERIASIMDTRTALGENIRKNPAYTEVRFNPVAPTIILKGLKRAMERAPSASGKATSKALLELLQAVAEDSNGDLRAAVNCLQFVGANSKHFESAARQKGGKKGEQGSKAMRRLMPLVSGRASSLALFHALGKVLYNKREGDPGDEGSIAKGGPTDEADSDQDEDNDDTVELRRRLKCAMRSIVQPASTHDSLRQLPDHMSDLDRRPSRVVVDQLWADLPVDSPVFQLYLHQNFPQFCTEVEQCESILEGFSSADALTPSHEQYRHSSLLSYYSFLIATRDTLLHLPSPVPRNGQKLGKATWWDVQKKLRVMLQDVEDLKSSSRSSGTSPHPGRVDNEDAEGGRLKRTRFNNPSSLESTSFAESVDRTDAGLGDKSHSIVHQSNAITLVTEILPLLAKIRPMGTDSKVYELARMRFEYAGIADIASRTLDEHETAIDADDEDDNVQQQQQQQQQQQGKRKTTEKDQQQQESAEQLFLSDDDIAEF</sequence>
<dbReference type="InterPro" id="IPR027417">
    <property type="entry name" value="P-loop_NTPase"/>
</dbReference>
<feature type="compositionally biased region" description="Low complexity" evidence="8">
    <location>
        <begin position="1"/>
        <end position="25"/>
    </location>
</feature>
<dbReference type="GO" id="GO:0000077">
    <property type="term" value="P:DNA damage checkpoint signaling"/>
    <property type="evidence" value="ECO:0007669"/>
    <property type="project" value="TreeGrafter"/>
</dbReference>
<reference evidence="10 11" key="1">
    <citation type="submission" date="2018-03" db="EMBL/GenBank/DDBJ databases">
        <authorList>
            <person name="Guldener U."/>
        </authorList>
    </citation>
    <scope>NUCLEOTIDE SEQUENCE [LARGE SCALE GENOMIC DNA]</scope>
    <source>
        <strain evidence="10 11">NBRC100155</strain>
    </source>
</reference>
<evidence type="ECO:0000256" key="2">
    <source>
        <dbReference type="ARBA" id="ARBA00006168"/>
    </source>
</evidence>
<feature type="compositionally biased region" description="Low complexity" evidence="8">
    <location>
        <begin position="752"/>
        <end position="762"/>
    </location>
</feature>
<dbReference type="InterPro" id="IPR057927">
    <property type="entry name" value="RAD24-like_helical"/>
</dbReference>
<feature type="compositionally biased region" description="Polar residues" evidence="8">
    <location>
        <begin position="656"/>
        <end position="668"/>
    </location>
</feature>
<gene>
    <name evidence="10" type="ORF">UTRI_01761</name>
</gene>
<evidence type="ECO:0000256" key="5">
    <source>
        <dbReference type="ARBA" id="ARBA00022840"/>
    </source>
</evidence>
<feature type="region of interest" description="Disordered" evidence="8">
    <location>
        <begin position="46"/>
        <end position="103"/>
    </location>
</feature>
<evidence type="ECO:0000259" key="9">
    <source>
        <dbReference type="Pfam" id="PF25812"/>
    </source>
</evidence>
<feature type="compositionally biased region" description="Basic and acidic residues" evidence="8">
    <location>
        <begin position="639"/>
        <end position="650"/>
    </location>
</feature>
<feature type="region of interest" description="Disordered" evidence="8">
    <location>
        <begin position="445"/>
        <end position="475"/>
    </location>
</feature>
<evidence type="ECO:0000256" key="4">
    <source>
        <dbReference type="ARBA" id="ARBA00022763"/>
    </source>
</evidence>
<comment type="similarity">
    <text evidence="2">Belongs to the rad17/RAD24 family.</text>
</comment>
<proteinExistence type="inferred from homology"/>
<protein>
    <submittedName>
        <fullName evidence="10">Related to cell cycle checkpoint protein RAD17</fullName>
    </submittedName>
</protein>
<dbReference type="AlphaFoldDB" id="A0A5C3DXA8"/>
<dbReference type="PANTHER" id="PTHR12172:SF0">
    <property type="entry name" value="CELL CYCLE CHECKPOINT PROTEIN RAD17"/>
    <property type="match status" value="1"/>
</dbReference>
<name>A0A5C3DXA8_9BASI</name>
<evidence type="ECO:0000256" key="3">
    <source>
        <dbReference type="ARBA" id="ARBA00022741"/>
    </source>
</evidence>
<keyword evidence="6" id="KW-0539">Nucleus</keyword>
<dbReference type="SUPFAM" id="SSF52540">
    <property type="entry name" value="P-loop containing nucleoside triphosphate hydrolases"/>
    <property type="match status" value="1"/>
</dbReference>
<accession>A0A5C3DXA8</accession>
<dbReference type="GO" id="GO:0005634">
    <property type="term" value="C:nucleus"/>
    <property type="evidence" value="ECO:0007669"/>
    <property type="project" value="UniProtKB-SubCell"/>
</dbReference>
<feature type="domain" description="Checkpoint protein RAD24-like helical bundle" evidence="9">
    <location>
        <begin position="429"/>
        <end position="570"/>
    </location>
</feature>
<dbReference type="PANTHER" id="PTHR12172">
    <property type="entry name" value="CELL CYCLE CHECKPOINT PROTEIN RAD17"/>
    <property type="match status" value="1"/>
</dbReference>
<dbReference type="GO" id="GO:0005524">
    <property type="term" value="F:ATP binding"/>
    <property type="evidence" value="ECO:0007669"/>
    <property type="project" value="UniProtKB-KW"/>
</dbReference>
<evidence type="ECO:0000313" key="11">
    <source>
        <dbReference type="Proteomes" id="UP000324022"/>
    </source>
</evidence>
<dbReference type="GO" id="GO:0033314">
    <property type="term" value="P:mitotic DNA replication checkpoint signaling"/>
    <property type="evidence" value="ECO:0007669"/>
    <property type="project" value="TreeGrafter"/>
</dbReference>
<keyword evidence="3" id="KW-0547">Nucleotide-binding</keyword>
<dbReference type="Pfam" id="PF25812">
    <property type="entry name" value="RAD24_helical"/>
    <property type="match status" value="1"/>
</dbReference>
<feature type="region of interest" description="Disordered" evidence="8">
    <location>
        <begin position="624"/>
        <end position="670"/>
    </location>
</feature>
<feature type="compositionally biased region" description="Acidic residues" evidence="8">
    <location>
        <begin position="462"/>
        <end position="475"/>
    </location>
</feature>
<evidence type="ECO:0000256" key="7">
    <source>
        <dbReference type="ARBA" id="ARBA00023306"/>
    </source>
</evidence>
<dbReference type="Pfam" id="PF03215">
    <property type="entry name" value="Rad17"/>
    <property type="match status" value="1"/>
</dbReference>
<evidence type="ECO:0000256" key="6">
    <source>
        <dbReference type="ARBA" id="ARBA00023242"/>
    </source>
</evidence>
<dbReference type="Proteomes" id="UP000324022">
    <property type="component" value="Unassembled WGS sequence"/>
</dbReference>
<keyword evidence="7" id="KW-0131">Cell cycle</keyword>
<dbReference type="InterPro" id="IPR004582">
    <property type="entry name" value="Checkpoint_prot_Rad17_Rad24"/>
</dbReference>
<dbReference type="OrthoDB" id="10265971at2759"/>
<dbReference type="GO" id="GO:0003682">
    <property type="term" value="F:chromatin binding"/>
    <property type="evidence" value="ECO:0007669"/>
    <property type="project" value="TreeGrafter"/>
</dbReference>
<organism evidence="10 11">
    <name type="scientific">Ustilago trichophora</name>
    <dbReference type="NCBI Taxonomy" id="86804"/>
    <lineage>
        <taxon>Eukaryota</taxon>
        <taxon>Fungi</taxon>
        <taxon>Dikarya</taxon>
        <taxon>Basidiomycota</taxon>
        <taxon>Ustilaginomycotina</taxon>
        <taxon>Ustilaginomycetes</taxon>
        <taxon>Ustilaginales</taxon>
        <taxon>Ustilaginaceae</taxon>
        <taxon>Ustilago</taxon>
    </lineage>
</organism>
<keyword evidence="4" id="KW-0227">DNA damage</keyword>
<evidence type="ECO:0000313" key="10">
    <source>
        <dbReference type="EMBL" id="SPO23083.1"/>
    </source>
</evidence>
<keyword evidence="5" id="KW-0067">ATP-binding</keyword>
<keyword evidence="11" id="KW-1185">Reference proteome</keyword>
<feature type="region of interest" description="Disordered" evidence="8">
    <location>
        <begin position="1"/>
        <end position="30"/>
    </location>
</feature>
<evidence type="ECO:0000256" key="1">
    <source>
        <dbReference type="ARBA" id="ARBA00004123"/>
    </source>
</evidence>
<comment type="subcellular location">
    <subcellularLocation>
        <location evidence="1">Nucleus</location>
    </subcellularLocation>
</comment>